<dbReference type="PANTHER" id="PTHR43201:SF32">
    <property type="entry name" value="2-SUCCINYLBENZOATE--COA LIGASE, CHLOROPLASTIC_PEROXISOMAL"/>
    <property type="match status" value="1"/>
</dbReference>
<evidence type="ECO:0000313" key="3">
    <source>
        <dbReference type="EMBL" id="MFC4014139.1"/>
    </source>
</evidence>
<dbReference type="Pfam" id="PF13193">
    <property type="entry name" value="AMP-binding_C"/>
    <property type="match status" value="1"/>
</dbReference>
<dbReference type="InterPro" id="IPR000873">
    <property type="entry name" value="AMP-dep_synth/lig_dom"/>
</dbReference>
<dbReference type="InterPro" id="IPR020845">
    <property type="entry name" value="AMP-binding_CS"/>
</dbReference>
<accession>A0ABV8GMH1</accession>
<dbReference type="PROSITE" id="PS00455">
    <property type="entry name" value="AMP_BINDING"/>
    <property type="match status" value="1"/>
</dbReference>
<feature type="domain" description="AMP-binding enzyme C-terminal" evidence="2">
    <location>
        <begin position="416"/>
        <end position="491"/>
    </location>
</feature>
<dbReference type="InterPro" id="IPR042099">
    <property type="entry name" value="ANL_N_sf"/>
</dbReference>
<name>A0ABV8GMH1_9ACTN</name>
<evidence type="ECO:0000259" key="1">
    <source>
        <dbReference type="Pfam" id="PF00501"/>
    </source>
</evidence>
<dbReference type="EMBL" id="JBHSBI010000032">
    <property type="protein sequence ID" value="MFC4014139.1"/>
    <property type="molecule type" value="Genomic_DNA"/>
</dbReference>
<dbReference type="SUPFAM" id="SSF56801">
    <property type="entry name" value="Acetyl-CoA synthetase-like"/>
    <property type="match status" value="1"/>
</dbReference>
<dbReference type="PANTHER" id="PTHR43201">
    <property type="entry name" value="ACYL-COA SYNTHETASE"/>
    <property type="match status" value="1"/>
</dbReference>
<dbReference type="InterPro" id="IPR025110">
    <property type="entry name" value="AMP-bd_C"/>
</dbReference>
<sequence length="509" mass="54751">MAELLYPQVMERGEESAVADESAALTWRELDGRVDRWIAAFAGAGLGVGDRVALVMGNRIETYEALLACMHTGLVAVPVNWRLTPGEIAYILDDAGAECVITEGLYADAVREAVALADRLVRVRIDVDGTCFQPLDSLVTAEPAPASSGAVLLYTSGTSSRPKGVVNSRFTVGAPIEQVAKATAKLCQGLGIPGRGRALLAGPWYHSAQTFFSLYPLLNGCSLIMRRRFEASEVLELIDREQVTISHLVPIQFIRMLRAPAHVREAFSGESLLRIWHGGSPCPLDVKQAMIDWWGPVFTEYYAATESGIVTLIDSESWLKKPGSVGRSVPSSEIVIVGPDGDELPAGQEGRVGIRKRGGAGFHYHQAPGKTASAFITPETFTVGDVGHLDADGFLFLTARSVEIIVSGAVNIYPAEVEAVLLAHPAIADAAVLGVPDAEFGEQVKAVIRFEPGAGASPQELERHCRASLAGYKVPRSYDVVDELPREPTGKIARAALREPYWSGEARRI</sequence>
<keyword evidence="4" id="KW-1185">Reference proteome</keyword>
<reference evidence="4" key="1">
    <citation type="journal article" date="2019" name="Int. J. Syst. Evol. Microbiol.">
        <title>The Global Catalogue of Microorganisms (GCM) 10K type strain sequencing project: providing services to taxonomists for standard genome sequencing and annotation.</title>
        <authorList>
            <consortium name="The Broad Institute Genomics Platform"/>
            <consortium name="The Broad Institute Genome Sequencing Center for Infectious Disease"/>
            <person name="Wu L."/>
            <person name="Ma J."/>
        </authorList>
    </citation>
    <scope>NUCLEOTIDE SEQUENCE [LARGE SCALE GENOMIC DNA]</scope>
    <source>
        <strain evidence="4">TBRC 1276</strain>
    </source>
</reference>
<gene>
    <name evidence="3" type="ORF">ACFOY2_43415</name>
</gene>
<organism evidence="3 4">
    <name type="scientific">Nonomuraea purpurea</name>
    <dbReference type="NCBI Taxonomy" id="1849276"/>
    <lineage>
        <taxon>Bacteria</taxon>
        <taxon>Bacillati</taxon>
        <taxon>Actinomycetota</taxon>
        <taxon>Actinomycetes</taxon>
        <taxon>Streptosporangiales</taxon>
        <taxon>Streptosporangiaceae</taxon>
        <taxon>Nonomuraea</taxon>
    </lineage>
</organism>
<evidence type="ECO:0000259" key="2">
    <source>
        <dbReference type="Pfam" id="PF13193"/>
    </source>
</evidence>
<dbReference type="Gene3D" id="3.30.300.30">
    <property type="match status" value="1"/>
</dbReference>
<dbReference type="InterPro" id="IPR045851">
    <property type="entry name" value="AMP-bd_C_sf"/>
</dbReference>
<dbReference type="Proteomes" id="UP001595851">
    <property type="component" value="Unassembled WGS sequence"/>
</dbReference>
<comment type="caution">
    <text evidence="3">The sequence shown here is derived from an EMBL/GenBank/DDBJ whole genome shotgun (WGS) entry which is preliminary data.</text>
</comment>
<feature type="domain" description="AMP-dependent synthetase/ligase" evidence="1">
    <location>
        <begin position="9"/>
        <end position="357"/>
    </location>
</feature>
<protein>
    <submittedName>
        <fullName evidence="3">AMP-binding protein</fullName>
    </submittedName>
</protein>
<proteinExistence type="predicted"/>
<dbReference type="Pfam" id="PF00501">
    <property type="entry name" value="AMP-binding"/>
    <property type="match status" value="1"/>
</dbReference>
<dbReference type="RefSeq" id="WP_379533988.1">
    <property type="nucleotide sequence ID" value="NZ_JBHSBI010000032.1"/>
</dbReference>
<evidence type="ECO:0000313" key="4">
    <source>
        <dbReference type="Proteomes" id="UP001595851"/>
    </source>
</evidence>
<dbReference type="Gene3D" id="3.40.50.12780">
    <property type="entry name" value="N-terminal domain of ligase-like"/>
    <property type="match status" value="1"/>
</dbReference>